<dbReference type="Gene3D" id="3.40.50.300">
    <property type="entry name" value="P-loop containing nucleotide triphosphate hydrolases"/>
    <property type="match status" value="1"/>
</dbReference>
<dbReference type="EMBL" id="JAQYXP010000013">
    <property type="protein sequence ID" value="MEN3239052.1"/>
    <property type="molecule type" value="Genomic_DNA"/>
</dbReference>
<accession>A0ABV0A7L8</accession>
<reference evidence="3 4" key="1">
    <citation type="journal article" date="2023" name="PLoS ONE">
        <title>Complete genome assembly of Hawai'i environmental nontuberculous mycobacteria reveals unexpected co-isolation with methylobacteria.</title>
        <authorList>
            <person name="Hendrix J."/>
            <person name="Epperson L.E."/>
            <person name="Tong E.I."/>
            <person name="Chan Y.L."/>
            <person name="Hasan N.A."/>
            <person name="Dawrs S.N."/>
            <person name="Norton G.J."/>
            <person name="Virdi R."/>
            <person name="Crooks J.L."/>
            <person name="Chan E.D."/>
            <person name="Honda J.R."/>
            <person name="Strong M."/>
        </authorList>
    </citation>
    <scope>NUCLEOTIDE SEQUENCE [LARGE SCALE GENOMIC DNA]</scope>
    <source>
        <strain evidence="3 4">NJH_HI04-1</strain>
    </source>
</reference>
<gene>
    <name evidence="3" type="ORF">PUR29_37065</name>
</gene>
<sequence>MPTTPSWISDGSPIDDPLGYGERAVQWLRRLRHPKNPAPGHAFKLDPWQERIIRRLYGPRHADGTRKVRRLVLLLPRGNRKTSLAAAITLLHLVGPERMPGGLIMSAASALEQSRELYNEAALIIQHDRRLAAHLRVKTGASTIQCARASTTYKAISADGGVQHGKTPAVVIADELHVWKGRQGRDLWEALDSSLVKTPGTLMVIASTSGRGQENLAWEQIDYALKVQRGEIVDEATLPVIFMAEKDDDWREEALWHQVNPGLAHGYPDIAGLRDKARKAEHSPGDRDGFQQFNLNVWLDKSTSSFVDMTVYDEGKAPVDLEALKGRPCWLGVDMSTTTDLTAVVAAFPDEDGGFTVVPHVFCPADNIRGRADRDGVPYPAWERAGRLTATPGNVVDYQAVVDHIRHLVGTFDVREIAFDRALAQPVMAPLVEERLPVIEMDLSVKNQAAGLNTLERAIVGRQFRHGGHPALRWCMENVAVYVGFSGLRTMHKGKSTDRIDAAFACWMAVQRASLGESNRSIYDDEKKRPSGPMIWGM</sequence>
<dbReference type="InterPro" id="IPR046462">
    <property type="entry name" value="TerL_nuclease"/>
</dbReference>
<name>A0ABV0A7L8_9HYPH</name>
<protein>
    <submittedName>
        <fullName evidence="3">Terminase large subunit</fullName>
    </submittedName>
</protein>
<organism evidence="3 4">
    <name type="scientific">Methylobacterium ajmalii</name>
    <dbReference type="NCBI Taxonomy" id="2738439"/>
    <lineage>
        <taxon>Bacteria</taxon>
        <taxon>Pseudomonadati</taxon>
        <taxon>Pseudomonadota</taxon>
        <taxon>Alphaproteobacteria</taxon>
        <taxon>Hyphomicrobiales</taxon>
        <taxon>Methylobacteriaceae</taxon>
        <taxon>Methylobacterium</taxon>
    </lineage>
</organism>
<dbReference type="Gene3D" id="3.30.420.240">
    <property type="match status" value="1"/>
</dbReference>
<dbReference type="RefSeq" id="WP_346013998.1">
    <property type="nucleotide sequence ID" value="NZ_JAQYXP010000013.1"/>
</dbReference>
<dbReference type="InterPro" id="IPR027417">
    <property type="entry name" value="P-loop_NTPase"/>
</dbReference>
<dbReference type="InterPro" id="IPR046461">
    <property type="entry name" value="TerL_ATPase"/>
</dbReference>
<keyword evidence="4" id="KW-1185">Reference proteome</keyword>
<dbReference type="PANTHER" id="PTHR41287">
    <property type="match status" value="1"/>
</dbReference>
<evidence type="ECO:0000259" key="1">
    <source>
        <dbReference type="Pfam" id="PF03354"/>
    </source>
</evidence>
<evidence type="ECO:0000313" key="4">
    <source>
        <dbReference type="Proteomes" id="UP001407347"/>
    </source>
</evidence>
<feature type="domain" description="Terminase large subunit-like endonuclease" evidence="2">
    <location>
        <begin position="242"/>
        <end position="517"/>
    </location>
</feature>
<dbReference type="Pfam" id="PF20441">
    <property type="entry name" value="TerL_nuclease"/>
    <property type="match status" value="1"/>
</dbReference>
<evidence type="ECO:0000313" key="3">
    <source>
        <dbReference type="EMBL" id="MEN3239052.1"/>
    </source>
</evidence>
<feature type="domain" description="Terminase large subunit-like ATPase" evidence="1">
    <location>
        <begin position="47"/>
        <end position="223"/>
    </location>
</feature>
<dbReference type="PANTHER" id="PTHR41287:SF1">
    <property type="entry name" value="PROTEIN YMFN"/>
    <property type="match status" value="1"/>
</dbReference>
<dbReference type="Proteomes" id="UP001407347">
    <property type="component" value="Unassembled WGS sequence"/>
</dbReference>
<comment type="caution">
    <text evidence="3">The sequence shown here is derived from an EMBL/GenBank/DDBJ whole genome shotgun (WGS) entry which is preliminary data.</text>
</comment>
<evidence type="ECO:0000259" key="2">
    <source>
        <dbReference type="Pfam" id="PF20441"/>
    </source>
</evidence>
<proteinExistence type="predicted"/>
<dbReference type="Pfam" id="PF03354">
    <property type="entry name" value="TerL_ATPase"/>
    <property type="match status" value="1"/>
</dbReference>
<dbReference type="InterPro" id="IPR005021">
    <property type="entry name" value="Terminase_largesu-like"/>
</dbReference>